<evidence type="ECO:0000313" key="4">
    <source>
        <dbReference type="Proteomes" id="UP000320496"/>
    </source>
</evidence>
<dbReference type="Gene3D" id="2.60.40.1120">
    <property type="entry name" value="Carboxypeptidase-like, regulatory domain"/>
    <property type="match status" value="1"/>
</dbReference>
<dbReference type="Pfam" id="PF14686">
    <property type="entry name" value="fn3_3"/>
    <property type="match status" value="1"/>
</dbReference>
<reference evidence="3 4" key="1">
    <citation type="submission" date="2019-02" db="EMBL/GenBank/DDBJ databases">
        <title>Deep-cultivation of Planctomycetes and their phenomic and genomic characterization uncovers novel biology.</title>
        <authorList>
            <person name="Wiegand S."/>
            <person name="Jogler M."/>
            <person name="Boedeker C."/>
            <person name="Pinto D."/>
            <person name="Vollmers J."/>
            <person name="Rivas-Marin E."/>
            <person name="Kohn T."/>
            <person name="Peeters S.H."/>
            <person name="Heuer A."/>
            <person name="Rast P."/>
            <person name="Oberbeckmann S."/>
            <person name="Bunk B."/>
            <person name="Jeske O."/>
            <person name="Meyerdierks A."/>
            <person name="Storesund J.E."/>
            <person name="Kallscheuer N."/>
            <person name="Luecker S."/>
            <person name="Lage O.M."/>
            <person name="Pohl T."/>
            <person name="Merkel B.J."/>
            <person name="Hornburger P."/>
            <person name="Mueller R.-W."/>
            <person name="Bruemmer F."/>
            <person name="Labrenz M."/>
            <person name="Spormann A.M."/>
            <person name="Op den Camp H."/>
            <person name="Overmann J."/>
            <person name="Amann R."/>
            <person name="Jetten M.S.M."/>
            <person name="Mascher T."/>
            <person name="Medema M.H."/>
            <person name="Devos D.P."/>
            <person name="Kaster A.-K."/>
            <person name="Ovreas L."/>
            <person name="Rohde M."/>
            <person name="Galperin M.Y."/>
            <person name="Jogler C."/>
        </authorList>
    </citation>
    <scope>NUCLEOTIDE SEQUENCE [LARGE SCALE GENOMIC DNA]</scope>
    <source>
        <strain evidence="3 4">Mal4</strain>
    </source>
</reference>
<dbReference type="EMBL" id="CP036275">
    <property type="protein sequence ID" value="QDU36450.1"/>
    <property type="molecule type" value="Genomic_DNA"/>
</dbReference>
<feature type="signal peptide" evidence="1">
    <location>
        <begin position="1"/>
        <end position="22"/>
    </location>
</feature>
<organism evidence="3 4">
    <name type="scientific">Maioricimonas rarisocia</name>
    <dbReference type="NCBI Taxonomy" id="2528026"/>
    <lineage>
        <taxon>Bacteria</taxon>
        <taxon>Pseudomonadati</taxon>
        <taxon>Planctomycetota</taxon>
        <taxon>Planctomycetia</taxon>
        <taxon>Planctomycetales</taxon>
        <taxon>Planctomycetaceae</taxon>
        <taxon>Maioricimonas</taxon>
    </lineage>
</organism>
<dbReference type="SUPFAM" id="SSF49503">
    <property type="entry name" value="Cupredoxins"/>
    <property type="match status" value="1"/>
</dbReference>
<dbReference type="SUPFAM" id="SSF49452">
    <property type="entry name" value="Starch-binding domain-like"/>
    <property type="match status" value="1"/>
</dbReference>
<evidence type="ECO:0000313" key="3">
    <source>
        <dbReference type="EMBL" id="QDU36450.1"/>
    </source>
</evidence>
<protein>
    <recommendedName>
        <fullName evidence="2">Rhamnogalacturonan lyase domain-containing protein</fullName>
    </recommendedName>
</protein>
<dbReference type="KEGG" id="mri:Mal4_07360"/>
<dbReference type="GO" id="GO:0030246">
    <property type="term" value="F:carbohydrate binding"/>
    <property type="evidence" value="ECO:0007669"/>
    <property type="project" value="InterPro"/>
</dbReference>
<dbReference type="AlphaFoldDB" id="A0A517Z1V1"/>
<name>A0A517Z1V1_9PLAN</name>
<keyword evidence="1" id="KW-0732">Signal</keyword>
<dbReference type="InterPro" id="IPR008972">
    <property type="entry name" value="Cupredoxin"/>
</dbReference>
<dbReference type="RefSeq" id="WP_145367109.1">
    <property type="nucleotide sequence ID" value="NZ_CP036275.1"/>
</dbReference>
<dbReference type="InterPro" id="IPR029413">
    <property type="entry name" value="RG-lyase_II"/>
</dbReference>
<gene>
    <name evidence="3" type="ORF">Mal4_07360</name>
</gene>
<feature type="chain" id="PRO_5021993129" description="Rhamnogalacturonan lyase domain-containing protein" evidence="1">
    <location>
        <begin position="23"/>
        <end position="313"/>
    </location>
</feature>
<feature type="domain" description="Rhamnogalacturonan lyase" evidence="2">
    <location>
        <begin position="237"/>
        <end position="285"/>
    </location>
</feature>
<accession>A0A517Z1V1</accession>
<keyword evidence="4" id="KW-1185">Reference proteome</keyword>
<evidence type="ECO:0000256" key="1">
    <source>
        <dbReference type="SAM" id="SignalP"/>
    </source>
</evidence>
<evidence type="ECO:0000259" key="2">
    <source>
        <dbReference type="Pfam" id="PF14686"/>
    </source>
</evidence>
<proteinExistence type="predicted"/>
<dbReference type="OrthoDB" id="9772097at2"/>
<sequence length="313" mass="33505" precursor="true">MYNVITNPKRIMLRPHSLIALAGLLVCMTGFSGCNEGLGGGAAADLHVAIKLDAEAADDGGPGDSAETTVEVAGYGQATGRILVEGEPPQYPPPVTQATVKDPASCVLSKIPNERLVIGADGGIANVFVFLGKAPPGTRRPETPPEEVVFDQQFCTFLPHALFVQTEQPIRILNDDAVLHNVHTFPQRNSEVNQGIAGNNRTGFQIAYARPEKVPVQVKCDVHPWMLAWHLPLDHPYGTVTADDGTFTIPDLPAGTHQLTLWHEALGVISDEVEVTIEPDGTTTLPDISVSAARFTAGFRGEKPKTVVLSTIR</sequence>
<dbReference type="Proteomes" id="UP000320496">
    <property type="component" value="Chromosome"/>
</dbReference>
<dbReference type="InterPro" id="IPR013784">
    <property type="entry name" value="Carb-bd-like_fold"/>
</dbReference>